<accession>A0A2U1PVI0</accession>
<proteinExistence type="predicted"/>
<protein>
    <submittedName>
        <fullName evidence="2">WAT1-related protein</fullName>
    </submittedName>
</protein>
<keyword evidence="1" id="KW-0472">Membrane</keyword>
<evidence type="ECO:0000313" key="3">
    <source>
        <dbReference type="Proteomes" id="UP000245207"/>
    </source>
</evidence>
<keyword evidence="1" id="KW-1133">Transmembrane helix</keyword>
<keyword evidence="3" id="KW-1185">Reference proteome</keyword>
<dbReference type="AlphaFoldDB" id="A0A2U1PVI0"/>
<dbReference type="Proteomes" id="UP000245207">
    <property type="component" value="Unassembled WGS sequence"/>
</dbReference>
<keyword evidence="1" id="KW-0812">Transmembrane</keyword>
<dbReference type="EMBL" id="PKPP01000688">
    <property type="protein sequence ID" value="PWA89768.1"/>
    <property type="molecule type" value="Genomic_DNA"/>
</dbReference>
<feature type="transmembrane region" description="Helical" evidence="1">
    <location>
        <begin position="47"/>
        <end position="69"/>
    </location>
</feature>
<reference evidence="2 3" key="1">
    <citation type="journal article" date="2018" name="Mol. Plant">
        <title>The genome of Artemisia annua provides insight into the evolution of Asteraceae family and artemisinin biosynthesis.</title>
        <authorList>
            <person name="Shen Q."/>
            <person name="Zhang L."/>
            <person name="Liao Z."/>
            <person name="Wang S."/>
            <person name="Yan T."/>
            <person name="Shi P."/>
            <person name="Liu M."/>
            <person name="Fu X."/>
            <person name="Pan Q."/>
            <person name="Wang Y."/>
            <person name="Lv Z."/>
            <person name="Lu X."/>
            <person name="Zhang F."/>
            <person name="Jiang W."/>
            <person name="Ma Y."/>
            <person name="Chen M."/>
            <person name="Hao X."/>
            <person name="Li L."/>
            <person name="Tang Y."/>
            <person name="Lv G."/>
            <person name="Zhou Y."/>
            <person name="Sun X."/>
            <person name="Brodelius P.E."/>
            <person name="Rose J.K.C."/>
            <person name="Tang K."/>
        </authorList>
    </citation>
    <scope>NUCLEOTIDE SEQUENCE [LARGE SCALE GENOMIC DNA]</scope>
    <source>
        <strain evidence="3">cv. Huhao1</strain>
        <tissue evidence="2">Leaf</tissue>
    </source>
</reference>
<feature type="transmembrane region" description="Helical" evidence="1">
    <location>
        <begin position="15"/>
        <end position="35"/>
    </location>
</feature>
<name>A0A2U1PVI0_ARTAN</name>
<gene>
    <name evidence="2" type="ORF">CTI12_AA107010</name>
</gene>
<dbReference type="OrthoDB" id="1737612at2759"/>
<evidence type="ECO:0000256" key="1">
    <source>
        <dbReference type="SAM" id="Phobius"/>
    </source>
</evidence>
<evidence type="ECO:0000313" key="2">
    <source>
        <dbReference type="EMBL" id="PWA89768.1"/>
    </source>
</evidence>
<comment type="caution">
    <text evidence="2">The sequence shown here is derived from an EMBL/GenBank/DDBJ whole genome shotgun (WGS) entry which is preliminary data.</text>
</comment>
<sequence>MTTTRSQKWSWTDDVLPFVAMLLLICLDMAVLTIVKAAMNGGMESIVYVIYHNSLGTLILLPFFVVHMFRNVGRLPLTFHILFRFFILAFSGSIDKQYRDEQHVSRFTAKNTRVFASGMEAAHLNCCATTIQCHASTGAHQLTTDAFNPSSHAATTSYELSPDVSAFDSTTMPTTAPAFDSTTTSTPVVPQRRIRVRAGTLAVSRSLSIFYSDSSYLPFRVSD</sequence>
<organism evidence="2 3">
    <name type="scientific">Artemisia annua</name>
    <name type="common">Sweet wormwood</name>
    <dbReference type="NCBI Taxonomy" id="35608"/>
    <lineage>
        <taxon>Eukaryota</taxon>
        <taxon>Viridiplantae</taxon>
        <taxon>Streptophyta</taxon>
        <taxon>Embryophyta</taxon>
        <taxon>Tracheophyta</taxon>
        <taxon>Spermatophyta</taxon>
        <taxon>Magnoliopsida</taxon>
        <taxon>eudicotyledons</taxon>
        <taxon>Gunneridae</taxon>
        <taxon>Pentapetalae</taxon>
        <taxon>asterids</taxon>
        <taxon>campanulids</taxon>
        <taxon>Asterales</taxon>
        <taxon>Asteraceae</taxon>
        <taxon>Asteroideae</taxon>
        <taxon>Anthemideae</taxon>
        <taxon>Artemisiinae</taxon>
        <taxon>Artemisia</taxon>
    </lineage>
</organism>